<feature type="domain" description="Methyltransferase" evidence="1">
    <location>
        <begin position="62"/>
        <end position="247"/>
    </location>
</feature>
<proteinExistence type="predicted"/>
<reference evidence="2 4" key="2">
    <citation type="journal article" date="2013" name="Nature">
        <title>Insights into bilaterian evolution from three spiralian genomes.</title>
        <authorList>
            <person name="Simakov O."/>
            <person name="Marletaz F."/>
            <person name="Cho S.J."/>
            <person name="Edsinger-Gonzales E."/>
            <person name="Havlak P."/>
            <person name="Hellsten U."/>
            <person name="Kuo D.H."/>
            <person name="Larsson T."/>
            <person name="Lv J."/>
            <person name="Arendt D."/>
            <person name="Savage R."/>
            <person name="Osoegawa K."/>
            <person name="de Jong P."/>
            <person name="Grimwood J."/>
            <person name="Chapman J.A."/>
            <person name="Shapiro H."/>
            <person name="Aerts A."/>
            <person name="Otillar R.P."/>
            <person name="Terry A.Y."/>
            <person name="Boore J.L."/>
            <person name="Grigoriev I.V."/>
            <person name="Lindberg D.R."/>
            <person name="Seaver E.C."/>
            <person name="Weisblat D.A."/>
            <person name="Putnam N.H."/>
            <person name="Rokhsar D.S."/>
        </authorList>
    </citation>
    <scope>NUCLEOTIDE SEQUENCE</scope>
    <source>
        <strain evidence="2 4">I ESC-2004</strain>
    </source>
</reference>
<dbReference type="Pfam" id="PF13383">
    <property type="entry name" value="Methyltransf_22"/>
    <property type="match status" value="1"/>
</dbReference>
<dbReference type="OMA" id="DVEYTEW"/>
<dbReference type="InterPro" id="IPR029063">
    <property type="entry name" value="SAM-dependent_MTases_sf"/>
</dbReference>
<dbReference type="InterPro" id="IPR026913">
    <property type="entry name" value="METTL24"/>
</dbReference>
<dbReference type="HOGENOM" id="CLU_071398_0_0_1"/>
<evidence type="ECO:0000259" key="1">
    <source>
        <dbReference type="Pfam" id="PF13383"/>
    </source>
</evidence>
<evidence type="ECO:0000313" key="3">
    <source>
        <dbReference type="EnsemblMetazoa" id="CapteP227535"/>
    </source>
</evidence>
<dbReference type="SUPFAM" id="SSF53335">
    <property type="entry name" value="S-adenosyl-L-methionine-dependent methyltransferases"/>
    <property type="match status" value="1"/>
</dbReference>
<evidence type="ECO:0000313" key="4">
    <source>
        <dbReference type="Proteomes" id="UP000014760"/>
    </source>
</evidence>
<protein>
    <recommendedName>
        <fullName evidence="1">Methyltransferase domain-containing protein</fullName>
    </recommendedName>
</protein>
<sequence length="298" mass="34069">MEKGTTINGAYYAKLLEKVCVAIEKRRGLLAGGQRFQQDNLFLHNSHIAVPSGRKLVASTHMSCGELQRLGNLGDGGWDICSAEPYALKPGCIVYSFGINFDFSFDDSIATNFGCEVRSFDPSMNTGDHVHSKQVYFYQLGLGPTNTVNTEGWRVQTLGSIMKKLHHLKTPIDVIKMDIEHNEWDCFRTMIKEGVLRNVKQLIFEMHTPEVYTVRRPSTKDDFIRMAAILRGLEEQGFRRYHFHYNSFGMYTSSRSGKSRTCCYELYYLNINFLSSCQSSVVLNLMKLVWLIELAFTY</sequence>
<name>R7TGF9_CAPTE</name>
<dbReference type="EMBL" id="KB310830">
    <property type="protein sequence ID" value="ELT90656.1"/>
    <property type="molecule type" value="Genomic_DNA"/>
</dbReference>
<dbReference type="OrthoDB" id="10006218at2759"/>
<gene>
    <name evidence="2" type="ORF">CAPTEDRAFT_227535</name>
</gene>
<keyword evidence="4" id="KW-1185">Reference proteome</keyword>
<reference evidence="3" key="3">
    <citation type="submission" date="2015-06" db="UniProtKB">
        <authorList>
            <consortium name="EnsemblMetazoa"/>
        </authorList>
    </citation>
    <scope>IDENTIFICATION</scope>
</reference>
<dbReference type="PANTHER" id="PTHR32026:SF10">
    <property type="entry name" value="METHYLTRANSFERASE-LIKE PROTEIN 24-RELATED"/>
    <property type="match status" value="1"/>
</dbReference>
<organism evidence="2">
    <name type="scientific">Capitella teleta</name>
    <name type="common">Polychaete worm</name>
    <dbReference type="NCBI Taxonomy" id="283909"/>
    <lineage>
        <taxon>Eukaryota</taxon>
        <taxon>Metazoa</taxon>
        <taxon>Spiralia</taxon>
        <taxon>Lophotrochozoa</taxon>
        <taxon>Annelida</taxon>
        <taxon>Polychaeta</taxon>
        <taxon>Sedentaria</taxon>
        <taxon>Scolecida</taxon>
        <taxon>Capitellidae</taxon>
        <taxon>Capitella</taxon>
    </lineage>
</organism>
<dbReference type="PANTHER" id="PTHR32026">
    <property type="entry name" value="METHYLTRANSFERASE-LIKE PROTEIN 24"/>
    <property type="match status" value="1"/>
</dbReference>
<accession>R7TGF9</accession>
<dbReference type="EMBL" id="AMQN01014250">
    <property type="status" value="NOT_ANNOTATED_CDS"/>
    <property type="molecule type" value="Genomic_DNA"/>
</dbReference>
<evidence type="ECO:0000313" key="2">
    <source>
        <dbReference type="EMBL" id="ELT90656.1"/>
    </source>
</evidence>
<reference evidence="4" key="1">
    <citation type="submission" date="2012-12" db="EMBL/GenBank/DDBJ databases">
        <authorList>
            <person name="Hellsten U."/>
            <person name="Grimwood J."/>
            <person name="Chapman J.A."/>
            <person name="Shapiro H."/>
            <person name="Aerts A."/>
            <person name="Otillar R.P."/>
            <person name="Terry A.Y."/>
            <person name="Boore J.L."/>
            <person name="Simakov O."/>
            <person name="Marletaz F."/>
            <person name="Cho S.-J."/>
            <person name="Edsinger-Gonzales E."/>
            <person name="Havlak P."/>
            <person name="Kuo D.-H."/>
            <person name="Larsson T."/>
            <person name="Lv J."/>
            <person name="Arendt D."/>
            <person name="Savage R."/>
            <person name="Osoegawa K."/>
            <person name="de Jong P."/>
            <person name="Lindberg D.R."/>
            <person name="Seaver E.C."/>
            <person name="Weisblat D.A."/>
            <person name="Putnam N.H."/>
            <person name="Grigoriev I.V."/>
            <person name="Rokhsar D.S."/>
        </authorList>
    </citation>
    <scope>NUCLEOTIDE SEQUENCE</scope>
    <source>
        <strain evidence="4">I ESC-2004</strain>
    </source>
</reference>
<dbReference type="Proteomes" id="UP000014760">
    <property type="component" value="Unassembled WGS sequence"/>
</dbReference>
<dbReference type="InterPro" id="IPR025714">
    <property type="entry name" value="Methyltranfer_dom"/>
</dbReference>
<dbReference type="AlphaFoldDB" id="R7TGF9"/>
<dbReference type="EnsemblMetazoa" id="CapteT227535">
    <property type="protein sequence ID" value="CapteP227535"/>
    <property type="gene ID" value="CapteG227535"/>
</dbReference>